<evidence type="ECO:0000313" key="5">
    <source>
        <dbReference type="EMBL" id="TLX47963.1"/>
    </source>
</evidence>
<dbReference type="Proteomes" id="UP000309186">
    <property type="component" value="Unassembled WGS sequence"/>
</dbReference>
<keyword evidence="2 5" id="KW-0808">Transferase</keyword>
<dbReference type="PANTHER" id="PTHR32282">
    <property type="entry name" value="BINDING PROTEIN TRANSPEPTIDASE, PUTATIVE-RELATED"/>
    <property type="match status" value="1"/>
</dbReference>
<dbReference type="InterPro" id="IPR001264">
    <property type="entry name" value="Glyco_trans_51"/>
</dbReference>
<reference evidence="5 6" key="1">
    <citation type="submission" date="2018-01" db="EMBL/GenBank/DDBJ databases">
        <title>Co-occurrence of chitin degradation, pigmentation and bioactivity in marine Pseudoalteromonas.</title>
        <authorList>
            <person name="Paulsen S."/>
            <person name="Gram L."/>
            <person name="Machado H."/>
        </authorList>
    </citation>
    <scope>NUCLEOTIDE SEQUENCE [LARGE SCALE GENOMIC DNA]</scope>
    <source>
        <strain evidence="5 6">S3663</strain>
    </source>
</reference>
<organism evidence="5 6">
    <name type="scientific">Pseudoalteromonas phenolica</name>
    <dbReference type="NCBI Taxonomy" id="161398"/>
    <lineage>
        <taxon>Bacteria</taxon>
        <taxon>Pseudomonadati</taxon>
        <taxon>Pseudomonadota</taxon>
        <taxon>Gammaproteobacteria</taxon>
        <taxon>Alteromonadales</taxon>
        <taxon>Pseudoalteromonadaceae</taxon>
        <taxon>Pseudoalteromonas</taxon>
    </lineage>
</organism>
<dbReference type="InterPro" id="IPR023346">
    <property type="entry name" value="Lysozyme-like_dom_sf"/>
</dbReference>
<dbReference type="OrthoDB" id="9766909at2"/>
<protein>
    <submittedName>
        <fullName evidence="5">Glycosyl transferase family 51</fullName>
    </submittedName>
</protein>
<evidence type="ECO:0000259" key="4">
    <source>
        <dbReference type="Pfam" id="PF00912"/>
    </source>
</evidence>
<dbReference type="GO" id="GO:0009252">
    <property type="term" value="P:peptidoglycan biosynthetic process"/>
    <property type="evidence" value="ECO:0007669"/>
    <property type="project" value="TreeGrafter"/>
</dbReference>
<keyword evidence="3" id="KW-0812">Transmembrane</keyword>
<dbReference type="SUPFAM" id="SSF53955">
    <property type="entry name" value="Lysozyme-like"/>
    <property type="match status" value="1"/>
</dbReference>
<dbReference type="GO" id="GO:0008955">
    <property type="term" value="F:peptidoglycan glycosyltransferase activity"/>
    <property type="evidence" value="ECO:0007669"/>
    <property type="project" value="TreeGrafter"/>
</dbReference>
<name>A0A5R9Q489_9GAMM</name>
<dbReference type="PANTHER" id="PTHR32282:SF33">
    <property type="entry name" value="PEPTIDOGLYCAN GLYCOSYLTRANSFERASE"/>
    <property type="match status" value="1"/>
</dbReference>
<comment type="pathway">
    <text evidence="1">Cell wall biogenesis; peptidoglycan biosynthesis.</text>
</comment>
<proteinExistence type="predicted"/>
<feature type="transmembrane region" description="Helical" evidence="3">
    <location>
        <begin position="6"/>
        <end position="26"/>
    </location>
</feature>
<evidence type="ECO:0000313" key="6">
    <source>
        <dbReference type="Proteomes" id="UP000309186"/>
    </source>
</evidence>
<keyword evidence="3" id="KW-1133">Transmembrane helix</keyword>
<sequence>MRVLKYGMSIIILLFVSLCIYESYLLKQAQDKTPEIRERFLNGHEVIWSDMPKHRLEMLLKVEDPNFYNHDGVDFQTPGAGLTTITQGLTKFMYFDDFRPGFKKIEQTLIAKFVLDKQFTKDEQLSIFLNHAYLGGFEGKGIRGFQKASEVYFGTDLINLSDEQYLSLVAMLVAPNALHIKKSPEKNAQRVKRIEMVLDGLYVPKDLTDIFYDR</sequence>
<evidence type="ECO:0000256" key="1">
    <source>
        <dbReference type="ARBA" id="ARBA00004752"/>
    </source>
</evidence>
<keyword evidence="3" id="KW-0472">Membrane</keyword>
<dbReference type="InterPro" id="IPR050396">
    <property type="entry name" value="Glycosyltr_51/Transpeptidase"/>
</dbReference>
<comment type="caution">
    <text evidence="5">The sequence shown here is derived from an EMBL/GenBank/DDBJ whole genome shotgun (WGS) entry which is preliminary data.</text>
</comment>
<dbReference type="AlphaFoldDB" id="A0A5R9Q489"/>
<dbReference type="InterPro" id="IPR036950">
    <property type="entry name" value="PBP_transglycosylase"/>
</dbReference>
<dbReference type="Gene3D" id="1.10.3810.10">
    <property type="entry name" value="Biosynthetic peptidoglycan transglycosylase-like"/>
    <property type="match status" value="1"/>
</dbReference>
<dbReference type="GO" id="GO:0030288">
    <property type="term" value="C:outer membrane-bounded periplasmic space"/>
    <property type="evidence" value="ECO:0007669"/>
    <property type="project" value="TreeGrafter"/>
</dbReference>
<dbReference type="EMBL" id="PPSW01000007">
    <property type="protein sequence ID" value="TLX47963.1"/>
    <property type="molecule type" value="Genomic_DNA"/>
</dbReference>
<dbReference type="Pfam" id="PF00912">
    <property type="entry name" value="Transgly"/>
    <property type="match status" value="1"/>
</dbReference>
<evidence type="ECO:0000256" key="3">
    <source>
        <dbReference type="SAM" id="Phobius"/>
    </source>
</evidence>
<accession>A0A5R9Q489</accession>
<dbReference type="RefSeq" id="WP_138478939.1">
    <property type="nucleotide sequence ID" value="NZ_PPSW01000007.1"/>
</dbReference>
<evidence type="ECO:0000256" key="2">
    <source>
        <dbReference type="ARBA" id="ARBA00022679"/>
    </source>
</evidence>
<gene>
    <name evidence="5" type="ORF">C1E24_03935</name>
</gene>
<feature type="domain" description="Glycosyl transferase family 51" evidence="4">
    <location>
        <begin position="46"/>
        <end position="194"/>
    </location>
</feature>